<dbReference type="PANTHER" id="PTHR36214:SF3">
    <property type="entry name" value="ACETYL-COA DECARBONYLASE_SYNTHASE COMPLEX SUBUNIT GAMMA"/>
    <property type="match status" value="1"/>
</dbReference>
<comment type="function">
    <text evidence="8">Part of a complex that catalyzes the reversible cleavage of acetyl-CoA, allowing autotrophic growth from CO(2).</text>
</comment>
<dbReference type="HOGENOM" id="CLU_050002_0_0_2"/>
<keyword evidence="2 8" id="KW-0489">Methyltransferase</keyword>
<dbReference type="STRING" id="419665.Maeo_0211"/>
<organism evidence="12 13">
    <name type="scientific">Methanococcus aeolicus (strain ATCC BAA-1280 / DSM 17508 / OCM 812 / Nankai-3)</name>
    <dbReference type="NCBI Taxonomy" id="419665"/>
    <lineage>
        <taxon>Archaea</taxon>
        <taxon>Methanobacteriati</taxon>
        <taxon>Methanobacteriota</taxon>
        <taxon>Methanomada group</taxon>
        <taxon>Methanococci</taxon>
        <taxon>Methanococcales</taxon>
        <taxon>Methanococcaceae</taxon>
        <taxon>Methanococcus</taxon>
    </lineage>
</organism>
<comment type="cofactor">
    <cofactor evidence="8">
        <name>corrinoid</name>
        <dbReference type="ChEBI" id="CHEBI:33913"/>
    </cofactor>
</comment>
<dbReference type="OrthoDB" id="146240at2157"/>
<evidence type="ECO:0000256" key="7">
    <source>
        <dbReference type="ARBA" id="ARBA00023285"/>
    </source>
</evidence>
<keyword evidence="5 8" id="KW-0408">Iron</keyword>
<keyword evidence="6 8" id="KW-0411">Iron-sulfur</keyword>
<dbReference type="PROSITE" id="PS51656">
    <property type="entry name" value="4FE4S"/>
    <property type="match status" value="1"/>
</dbReference>
<evidence type="ECO:0000313" key="13">
    <source>
        <dbReference type="Proteomes" id="UP000001106"/>
    </source>
</evidence>
<evidence type="ECO:0000256" key="8">
    <source>
        <dbReference type="HAMAP-Rule" id="MF_01136"/>
    </source>
</evidence>
<keyword evidence="3 8" id="KW-0808">Transferase</keyword>
<dbReference type="InterPro" id="IPR016218">
    <property type="entry name" value="AcylCoA_decarb/synth_gsu"/>
</dbReference>
<keyword evidence="7 8" id="KW-0170">Cobalt</keyword>
<dbReference type="GO" id="GO:0008168">
    <property type="term" value="F:methyltransferase activity"/>
    <property type="evidence" value="ECO:0007669"/>
    <property type="project" value="UniProtKB-UniRule"/>
</dbReference>
<gene>
    <name evidence="8" type="primary">cdhE</name>
    <name evidence="12" type="ordered locus">Maeo_0211</name>
</gene>
<dbReference type="GeneID" id="5326262"/>
<evidence type="ECO:0000256" key="10">
    <source>
        <dbReference type="PIRSR" id="PIRSR000376-2"/>
    </source>
</evidence>
<dbReference type="PANTHER" id="PTHR36214">
    <property type="match status" value="1"/>
</dbReference>
<dbReference type="RefSeq" id="WP_011972935.1">
    <property type="nucleotide sequence ID" value="NC_009635.1"/>
</dbReference>
<evidence type="ECO:0000256" key="6">
    <source>
        <dbReference type="ARBA" id="ARBA00023014"/>
    </source>
</evidence>
<evidence type="ECO:0000256" key="5">
    <source>
        <dbReference type="ARBA" id="ARBA00023004"/>
    </source>
</evidence>
<feature type="binding site" evidence="8 10">
    <location>
        <position position="43"/>
    </location>
    <ligand>
        <name>[4Fe-4S] cluster</name>
        <dbReference type="ChEBI" id="CHEBI:49883"/>
    </ligand>
</feature>
<dbReference type="GO" id="GO:0032259">
    <property type="term" value="P:methylation"/>
    <property type="evidence" value="ECO:0007669"/>
    <property type="project" value="UniProtKB-KW"/>
</dbReference>
<dbReference type="NCBIfam" id="NF003195">
    <property type="entry name" value="PRK04165.1"/>
    <property type="match status" value="1"/>
</dbReference>
<dbReference type="KEGG" id="mae:Maeo_0211"/>
<dbReference type="AlphaFoldDB" id="A6UTI1"/>
<dbReference type="InterPro" id="IPR023427">
    <property type="entry name" value="AcylCoA_decarb/synth_gsu_arc"/>
</dbReference>
<proteinExistence type="inferred from homology"/>
<comment type="cofactor">
    <cofactor evidence="8">
        <name>[4Fe-4S] cluster</name>
        <dbReference type="ChEBI" id="CHEBI:49883"/>
    </cofactor>
    <text evidence="8">Binds 1 [4Fe-4S] cluster.</text>
</comment>
<dbReference type="PIRSF" id="PIRSF000376">
    <property type="entry name" value="AcCoA_decarb_gamma"/>
    <property type="match status" value="1"/>
</dbReference>
<comment type="subunit">
    <text evidence="8">Heterodimer of delta and gamma chains. The ACDS complex is made up of alpha, epsilon, beta, gamma and delta chains with a probable stoichiometry of (alpha(2)epsilon(2))(4)-beta(8)-(gamma(1)delta(1))(8).</text>
</comment>
<sequence>MAKISAMDIYKLLPKTNCKKCGEASCMAFATKLQNKKAMVEECPIMNAPKFEAKKKELVELLSPPVKEVWFGYDDKNHRATMGGDEVMYRYELTYYNPAPFGIDISDNLSDNEIKERAKYIENFVFERTGEKLTLDFIALRNASNDPEKFKNALQIIQENTKMPISLCSINPESIEEALKIINSKPLIYAATEDNFEKMLNVLLKHKKETNKEFALVLSSKQIKTLKGMAKECLNHGIDDLVLEPHTHPENISETLDKFIALRRSAIEKEDKLLGFPILGLPINTYFYTLNNNSISQFIEEPNKAAGIMEARTANTMLIRYADAIILHGCEIWELMPVLTLRQALYTDPRKPQAVDADIYPIGNPDADSPVIMTTNFSLTYYTVTGDFEKDGVKCWLIVLDTEGKAVDVAVAGGQYNGENAKNLIEEKGLADKVNHNVIILPGLGAPARGDIEEKTGWNCVVGTRDSSQVGDFLKKNWENILEKIGKNN</sequence>
<evidence type="ECO:0000259" key="11">
    <source>
        <dbReference type="PROSITE" id="PS51656"/>
    </source>
</evidence>
<dbReference type="EMBL" id="CP000743">
    <property type="protein sequence ID" value="ABR55803.1"/>
    <property type="molecule type" value="Genomic_DNA"/>
</dbReference>
<dbReference type="Gene3D" id="3.20.20.20">
    <property type="entry name" value="Dihydropteroate synthase-like"/>
    <property type="match status" value="1"/>
</dbReference>
<dbReference type="eggNOG" id="arCOG01979">
    <property type="taxonomic scope" value="Archaea"/>
</dbReference>
<evidence type="ECO:0000313" key="12">
    <source>
        <dbReference type="EMBL" id="ABR55803.1"/>
    </source>
</evidence>
<dbReference type="Proteomes" id="UP000001106">
    <property type="component" value="Chromosome"/>
</dbReference>
<comment type="catalytic activity">
    <reaction evidence="8">
        <text>5,6,7,8-tetrahydrosarcinapterin + methyl-Co(III)-[corrinoid Fe-S protein] = 5-methyltetrahydrosarcinapterin + Co(I)-[corrinoid Fe-S protein] + H(+)</text>
        <dbReference type="Rhea" id="RHEA:45196"/>
        <dbReference type="Rhea" id="RHEA-COMP:11110"/>
        <dbReference type="Rhea" id="RHEA-COMP:11111"/>
        <dbReference type="ChEBI" id="CHEBI:15378"/>
        <dbReference type="ChEBI" id="CHEBI:59924"/>
        <dbReference type="ChEBI" id="CHEBI:64267"/>
        <dbReference type="ChEBI" id="CHEBI:85033"/>
        <dbReference type="ChEBI" id="CHEBI:85035"/>
        <dbReference type="EC" id="2.1.1.245"/>
    </reaction>
</comment>
<evidence type="ECO:0000256" key="2">
    <source>
        <dbReference type="ARBA" id="ARBA00022603"/>
    </source>
</evidence>
<dbReference type="Gene3D" id="3.40.50.11600">
    <property type="match status" value="1"/>
</dbReference>
<evidence type="ECO:0000256" key="9">
    <source>
        <dbReference type="PIRSR" id="PIRSR000376-1"/>
    </source>
</evidence>
<dbReference type="InterPro" id="IPR016041">
    <property type="entry name" value="Ac-CoA_synth_d_su_TIM-brl"/>
</dbReference>
<feature type="binding site" evidence="9">
    <location>
        <begin position="404"/>
        <end position="407"/>
    </location>
    <ligand>
        <name>5-methoxybenzimidazolylcob(I)amide</name>
        <dbReference type="ChEBI" id="CHEBI:157765"/>
    </ligand>
</feature>
<keyword evidence="1 8" id="KW-0004">4Fe-4S</keyword>
<accession>A6UTI1</accession>
<protein>
    <recommendedName>
        <fullName evidence="8">Acetyl-CoA decarbonylase/synthase complex subunit gamma</fullName>
        <shortName evidence="8">ACDS complex subunit gamma</shortName>
        <ecNumber evidence="8">2.1.1.245</ecNumber>
    </recommendedName>
    <alternativeName>
        <fullName evidence="8">5-methyltetrahydrosarcinapterin:corrinoid/iron-sulfur protein Co-methyltransferase</fullName>
    </alternativeName>
    <alternativeName>
        <fullName evidence="8">ACDS complex methyltransferase</fullName>
    </alternativeName>
    <alternativeName>
        <fullName evidence="8">Corrinoid/iron-sulfur component large subunit</fullName>
    </alternativeName>
</protein>
<feature type="binding site" evidence="9">
    <location>
        <position position="380"/>
    </location>
    <ligand>
        <name>5-methoxybenzimidazolylcob(I)amide</name>
        <dbReference type="ChEBI" id="CHEBI:157765"/>
    </ligand>
</feature>
<dbReference type="Pfam" id="PF04060">
    <property type="entry name" value="FeS"/>
    <property type="match status" value="1"/>
</dbReference>
<dbReference type="GO" id="GO:0046356">
    <property type="term" value="P:acetyl-CoA catabolic process"/>
    <property type="evidence" value="ECO:0007669"/>
    <property type="project" value="InterPro"/>
</dbReference>
<dbReference type="GO" id="GO:0005506">
    <property type="term" value="F:iron ion binding"/>
    <property type="evidence" value="ECO:0007669"/>
    <property type="project" value="UniProtKB-UniRule"/>
</dbReference>
<feature type="binding site" evidence="8 10">
    <location>
        <position position="21"/>
    </location>
    <ligand>
        <name>[4Fe-4S] cluster</name>
        <dbReference type="ChEBI" id="CHEBI:49883"/>
    </ligand>
</feature>
<dbReference type="InterPro" id="IPR051069">
    <property type="entry name" value="ACDS_complex_subunit"/>
</dbReference>
<name>A6UTI1_META3</name>
<dbReference type="EC" id="2.1.1.245" evidence="8"/>
<dbReference type="HAMAP" id="MF_01136">
    <property type="entry name" value="CdhE"/>
    <property type="match status" value="1"/>
</dbReference>
<feature type="domain" description="4Fe-4S" evidence="11">
    <location>
        <begin position="1"/>
        <end position="60"/>
    </location>
</feature>
<feature type="binding site" evidence="9">
    <location>
        <position position="374"/>
    </location>
    <ligand>
        <name>5-methoxybenzimidazolylcob(I)amide</name>
        <dbReference type="ChEBI" id="CHEBI:157765"/>
    </ligand>
</feature>
<evidence type="ECO:0000256" key="1">
    <source>
        <dbReference type="ARBA" id="ARBA00022485"/>
    </source>
</evidence>
<feature type="binding site" evidence="9">
    <location>
        <position position="467"/>
    </location>
    <ligand>
        <name>5-methoxybenzimidazolylcob(I)amide</name>
        <dbReference type="ChEBI" id="CHEBI:157765"/>
    </ligand>
</feature>
<dbReference type="InterPro" id="IPR011005">
    <property type="entry name" value="Dihydropteroate_synth-like_sf"/>
</dbReference>
<evidence type="ECO:0000256" key="3">
    <source>
        <dbReference type="ARBA" id="ARBA00022679"/>
    </source>
</evidence>
<feature type="binding site" evidence="8 10">
    <location>
        <position position="18"/>
    </location>
    <ligand>
        <name>[4Fe-4S] cluster</name>
        <dbReference type="ChEBI" id="CHEBI:49883"/>
    </ligand>
</feature>
<dbReference type="GO" id="GO:0051539">
    <property type="term" value="F:4 iron, 4 sulfur cluster binding"/>
    <property type="evidence" value="ECO:0007669"/>
    <property type="project" value="UniProtKB-KW"/>
</dbReference>
<reference evidence="12" key="1">
    <citation type="submission" date="2007-06" db="EMBL/GenBank/DDBJ databases">
        <title>Complete sequence of Methanococcus aeolicus Nankai-3.</title>
        <authorList>
            <consortium name="US DOE Joint Genome Institute"/>
            <person name="Copeland A."/>
            <person name="Lucas S."/>
            <person name="Lapidus A."/>
            <person name="Barry K."/>
            <person name="Glavina del Rio T."/>
            <person name="Dalin E."/>
            <person name="Tice H."/>
            <person name="Pitluck S."/>
            <person name="Chain P."/>
            <person name="Malfatti S."/>
            <person name="Shin M."/>
            <person name="Vergez L."/>
            <person name="Schmutz J."/>
            <person name="Larimer F."/>
            <person name="Land M."/>
            <person name="Hauser L."/>
            <person name="Kyrpides N."/>
            <person name="Lykidis A."/>
            <person name="Sieprawska-Lupa M."/>
            <person name="Whitman W.B."/>
            <person name="Richardson P."/>
        </authorList>
    </citation>
    <scope>NUCLEOTIDE SEQUENCE [LARGE SCALE GENOMIC DNA]</scope>
    <source>
        <strain evidence="12">Nankai-3</strain>
    </source>
</reference>
<feature type="binding site" evidence="8 10">
    <location>
        <position position="26"/>
    </location>
    <ligand>
        <name>[4Fe-4S] cluster</name>
        <dbReference type="ChEBI" id="CHEBI:49883"/>
    </ligand>
</feature>
<evidence type="ECO:0000256" key="4">
    <source>
        <dbReference type="ARBA" id="ARBA00022723"/>
    </source>
</evidence>
<keyword evidence="13" id="KW-1185">Reference proteome</keyword>
<keyword evidence="4 8" id="KW-0479">Metal-binding</keyword>
<dbReference type="SUPFAM" id="SSF51717">
    <property type="entry name" value="Dihydropteroate synthetase-like"/>
    <property type="match status" value="1"/>
</dbReference>
<dbReference type="Pfam" id="PF03599">
    <property type="entry name" value="CdhD"/>
    <property type="match status" value="1"/>
</dbReference>
<dbReference type="InterPro" id="IPR007202">
    <property type="entry name" value="4Fe-4S_dom"/>
</dbReference>